<dbReference type="Proteomes" id="UP000735302">
    <property type="component" value="Unassembled WGS sequence"/>
</dbReference>
<accession>A0AAV3Z6M2</accession>
<comment type="caution">
    <text evidence="2">The sequence shown here is derived from an EMBL/GenBank/DDBJ whole genome shotgun (WGS) entry which is preliminary data.</text>
</comment>
<feature type="compositionally biased region" description="Low complexity" evidence="1">
    <location>
        <begin position="27"/>
        <end position="39"/>
    </location>
</feature>
<reference evidence="2 3" key="1">
    <citation type="journal article" date="2021" name="Elife">
        <title>Chloroplast acquisition without the gene transfer in kleptoplastic sea slugs, Plakobranchus ocellatus.</title>
        <authorList>
            <person name="Maeda T."/>
            <person name="Takahashi S."/>
            <person name="Yoshida T."/>
            <person name="Shimamura S."/>
            <person name="Takaki Y."/>
            <person name="Nagai Y."/>
            <person name="Toyoda A."/>
            <person name="Suzuki Y."/>
            <person name="Arimoto A."/>
            <person name="Ishii H."/>
            <person name="Satoh N."/>
            <person name="Nishiyama T."/>
            <person name="Hasebe M."/>
            <person name="Maruyama T."/>
            <person name="Minagawa J."/>
            <person name="Obokata J."/>
            <person name="Shigenobu S."/>
        </authorList>
    </citation>
    <scope>NUCLEOTIDE SEQUENCE [LARGE SCALE GENOMIC DNA]</scope>
</reference>
<dbReference type="AlphaFoldDB" id="A0AAV3Z6M2"/>
<gene>
    <name evidence="2" type="ORF">PoB_001805100</name>
</gene>
<evidence type="ECO:0000256" key="1">
    <source>
        <dbReference type="SAM" id="MobiDB-lite"/>
    </source>
</evidence>
<proteinExistence type="predicted"/>
<sequence length="184" mass="20281">MDSKDSLDDRKSFFSARQLRPNLPEVSSAPARLAPASLSKSNKRASGQCGFSGSRRYPRRGVAMTTEREVIGDATGTRLFDFAFFLVTTLSTLSARASGQVQRWTHGSSDVEKVSSTSEAAEATEIAETEEILPPIQNRGFPRIRGKPSSLLDHRSGLHLLRDLMIASSVQDTWRRLHLNDFSG</sequence>
<feature type="region of interest" description="Disordered" evidence="1">
    <location>
        <begin position="1"/>
        <end position="55"/>
    </location>
</feature>
<dbReference type="EMBL" id="BLXT01002152">
    <property type="protein sequence ID" value="GFN91545.1"/>
    <property type="molecule type" value="Genomic_DNA"/>
</dbReference>
<evidence type="ECO:0000313" key="3">
    <source>
        <dbReference type="Proteomes" id="UP000735302"/>
    </source>
</evidence>
<protein>
    <submittedName>
        <fullName evidence="2">Uncharacterized protein</fullName>
    </submittedName>
</protein>
<keyword evidence="3" id="KW-1185">Reference proteome</keyword>
<evidence type="ECO:0000313" key="2">
    <source>
        <dbReference type="EMBL" id="GFN91545.1"/>
    </source>
</evidence>
<feature type="compositionally biased region" description="Basic and acidic residues" evidence="1">
    <location>
        <begin position="1"/>
        <end position="12"/>
    </location>
</feature>
<name>A0AAV3Z6M2_9GAST</name>
<organism evidence="2 3">
    <name type="scientific">Plakobranchus ocellatus</name>
    <dbReference type="NCBI Taxonomy" id="259542"/>
    <lineage>
        <taxon>Eukaryota</taxon>
        <taxon>Metazoa</taxon>
        <taxon>Spiralia</taxon>
        <taxon>Lophotrochozoa</taxon>
        <taxon>Mollusca</taxon>
        <taxon>Gastropoda</taxon>
        <taxon>Heterobranchia</taxon>
        <taxon>Euthyneura</taxon>
        <taxon>Panpulmonata</taxon>
        <taxon>Sacoglossa</taxon>
        <taxon>Placobranchoidea</taxon>
        <taxon>Plakobranchidae</taxon>
        <taxon>Plakobranchus</taxon>
    </lineage>
</organism>